<organism evidence="3 4">
    <name type="scientific">Aulographum hederae CBS 113979</name>
    <dbReference type="NCBI Taxonomy" id="1176131"/>
    <lineage>
        <taxon>Eukaryota</taxon>
        <taxon>Fungi</taxon>
        <taxon>Dikarya</taxon>
        <taxon>Ascomycota</taxon>
        <taxon>Pezizomycotina</taxon>
        <taxon>Dothideomycetes</taxon>
        <taxon>Pleosporomycetidae</taxon>
        <taxon>Aulographales</taxon>
        <taxon>Aulographaceae</taxon>
    </lineage>
</organism>
<feature type="compositionally biased region" description="Low complexity" evidence="2">
    <location>
        <begin position="153"/>
        <end position="164"/>
    </location>
</feature>
<evidence type="ECO:0000313" key="3">
    <source>
        <dbReference type="EMBL" id="KAF1980611.1"/>
    </source>
</evidence>
<dbReference type="EMBL" id="ML977245">
    <property type="protein sequence ID" value="KAF1980611.1"/>
    <property type="molecule type" value="Genomic_DNA"/>
</dbReference>
<keyword evidence="1" id="KW-0175">Coiled coil</keyword>
<evidence type="ECO:0000256" key="2">
    <source>
        <dbReference type="SAM" id="MobiDB-lite"/>
    </source>
</evidence>
<evidence type="ECO:0000313" key="4">
    <source>
        <dbReference type="Proteomes" id="UP000800041"/>
    </source>
</evidence>
<dbReference type="AlphaFoldDB" id="A0A6G1GI69"/>
<feature type="compositionally biased region" description="Basic and acidic residues" evidence="2">
    <location>
        <begin position="136"/>
        <end position="150"/>
    </location>
</feature>
<feature type="coiled-coil region" evidence="1">
    <location>
        <begin position="42"/>
        <end position="90"/>
    </location>
</feature>
<evidence type="ECO:0000256" key="1">
    <source>
        <dbReference type="SAM" id="Coils"/>
    </source>
</evidence>
<feature type="region of interest" description="Disordered" evidence="2">
    <location>
        <begin position="136"/>
        <end position="164"/>
    </location>
</feature>
<keyword evidence="4" id="KW-1185">Reference proteome</keyword>
<reference evidence="3" key="1">
    <citation type="journal article" date="2020" name="Stud. Mycol.">
        <title>101 Dothideomycetes genomes: a test case for predicting lifestyles and emergence of pathogens.</title>
        <authorList>
            <person name="Haridas S."/>
            <person name="Albert R."/>
            <person name="Binder M."/>
            <person name="Bloem J."/>
            <person name="Labutti K."/>
            <person name="Salamov A."/>
            <person name="Andreopoulos B."/>
            <person name="Baker S."/>
            <person name="Barry K."/>
            <person name="Bills G."/>
            <person name="Bluhm B."/>
            <person name="Cannon C."/>
            <person name="Castanera R."/>
            <person name="Culley D."/>
            <person name="Daum C."/>
            <person name="Ezra D."/>
            <person name="Gonzalez J."/>
            <person name="Henrissat B."/>
            <person name="Kuo A."/>
            <person name="Liang C."/>
            <person name="Lipzen A."/>
            <person name="Lutzoni F."/>
            <person name="Magnuson J."/>
            <person name="Mondo S."/>
            <person name="Nolan M."/>
            <person name="Ohm R."/>
            <person name="Pangilinan J."/>
            <person name="Park H.-J."/>
            <person name="Ramirez L."/>
            <person name="Alfaro M."/>
            <person name="Sun H."/>
            <person name="Tritt A."/>
            <person name="Yoshinaga Y."/>
            <person name="Zwiers L.-H."/>
            <person name="Turgeon B."/>
            <person name="Goodwin S."/>
            <person name="Spatafora J."/>
            <person name="Crous P."/>
            <person name="Grigoriev I."/>
        </authorList>
    </citation>
    <scope>NUCLEOTIDE SEQUENCE</scope>
    <source>
        <strain evidence="3">CBS 113979</strain>
    </source>
</reference>
<accession>A0A6G1GI69</accession>
<gene>
    <name evidence="3" type="ORF">K402DRAFT_399265</name>
</gene>
<dbReference type="Proteomes" id="UP000800041">
    <property type="component" value="Unassembled WGS sequence"/>
</dbReference>
<evidence type="ECO:0008006" key="5">
    <source>
        <dbReference type="Google" id="ProtNLM"/>
    </source>
</evidence>
<proteinExistence type="predicted"/>
<name>A0A6G1GI69_9PEZI</name>
<sequence>MPCSNCERQNIECRSSPDSNSCAECVRRGLSSCDLVVLPSTWRNLSRERARLQARLDENEAKRLSAESDVLAAEEAARAAEVAVRAAEAEARTKVHRALRTAGSARAKDFRLRKMLALLDRREKSLFDRELKAIEDEEREERKAEDRARSTESSSVVASSSAVVPEDVSFSQLVDNLSPSFWKSLGSGGEMPAPTAGSSQGS</sequence>
<protein>
    <recommendedName>
        <fullName evidence="5">Zn(2)-C6 fungal-type domain-containing protein</fullName>
    </recommendedName>
</protein>